<dbReference type="SMART" id="SM00530">
    <property type="entry name" value="HTH_XRE"/>
    <property type="match status" value="1"/>
</dbReference>
<dbReference type="PANTHER" id="PTHR19879">
    <property type="entry name" value="TRANSCRIPTION INITIATION FACTOR TFIID"/>
    <property type="match status" value="1"/>
</dbReference>
<dbReference type="Gene3D" id="2.130.10.10">
    <property type="entry name" value="YVTN repeat-like/Quinoprotein amine dehydrogenase"/>
    <property type="match status" value="4"/>
</dbReference>
<dbReference type="SMART" id="SM00320">
    <property type="entry name" value="WD40"/>
    <property type="match status" value="4"/>
</dbReference>
<feature type="region of interest" description="Disordered" evidence="2">
    <location>
        <begin position="946"/>
        <end position="1050"/>
    </location>
</feature>
<evidence type="ECO:0000256" key="1">
    <source>
        <dbReference type="PROSITE-ProRule" id="PRU00221"/>
    </source>
</evidence>
<name>A0ABQ2LTB8_9ACTN</name>
<evidence type="ECO:0000313" key="4">
    <source>
        <dbReference type="EMBL" id="GGO42842.1"/>
    </source>
</evidence>
<dbReference type="CDD" id="cd00093">
    <property type="entry name" value="HTH_XRE"/>
    <property type="match status" value="1"/>
</dbReference>
<organism evidence="4 5">
    <name type="scientific">Streptomyces lasiicapitis</name>
    <dbReference type="NCBI Taxonomy" id="1923961"/>
    <lineage>
        <taxon>Bacteria</taxon>
        <taxon>Bacillati</taxon>
        <taxon>Actinomycetota</taxon>
        <taxon>Actinomycetes</taxon>
        <taxon>Kitasatosporales</taxon>
        <taxon>Streptomycetaceae</taxon>
        <taxon>Streptomyces</taxon>
    </lineage>
</organism>
<dbReference type="SUPFAM" id="SSF52540">
    <property type="entry name" value="P-loop containing nucleoside triphosphate hydrolases"/>
    <property type="match status" value="1"/>
</dbReference>
<dbReference type="InterPro" id="IPR001680">
    <property type="entry name" value="WD40_rpt"/>
</dbReference>
<dbReference type="Pfam" id="PF00400">
    <property type="entry name" value="WD40"/>
    <property type="match status" value="2"/>
</dbReference>
<dbReference type="Pfam" id="PF13560">
    <property type="entry name" value="HTH_31"/>
    <property type="match status" value="1"/>
</dbReference>
<feature type="compositionally biased region" description="Low complexity" evidence="2">
    <location>
        <begin position="1016"/>
        <end position="1026"/>
    </location>
</feature>
<feature type="region of interest" description="Disordered" evidence="2">
    <location>
        <begin position="494"/>
        <end position="517"/>
    </location>
</feature>
<dbReference type="PROSITE" id="PS50294">
    <property type="entry name" value="WD_REPEATS_REGION"/>
    <property type="match status" value="1"/>
</dbReference>
<dbReference type="EMBL" id="BMNG01000005">
    <property type="protein sequence ID" value="GGO42842.1"/>
    <property type="molecule type" value="Genomic_DNA"/>
</dbReference>
<proteinExistence type="predicted"/>
<dbReference type="SUPFAM" id="SSF50969">
    <property type="entry name" value="YVTN repeat-like/Quinoprotein amine dehydrogenase"/>
    <property type="match status" value="1"/>
</dbReference>
<feature type="compositionally biased region" description="Acidic residues" evidence="2">
    <location>
        <begin position="88"/>
        <end position="98"/>
    </location>
</feature>
<reference evidence="5" key="1">
    <citation type="journal article" date="2019" name="Int. J. Syst. Evol. Microbiol.">
        <title>The Global Catalogue of Microorganisms (GCM) 10K type strain sequencing project: providing services to taxonomists for standard genome sequencing and annotation.</title>
        <authorList>
            <consortium name="The Broad Institute Genomics Platform"/>
            <consortium name="The Broad Institute Genome Sequencing Center for Infectious Disease"/>
            <person name="Wu L."/>
            <person name="Ma J."/>
        </authorList>
    </citation>
    <scope>NUCLEOTIDE SEQUENCE [LARGE SCALE GENOMIC DNA]</scope>
    <source>
        <strain evidence="5">CGMCC 4.7349</strain>
    </source>
</reference>
<feature type="compositionally biased region" description="Basic and acidic residues" evidence="2">
    <location>
        <begin position="961"/>
        <end position="975"/>
    </location>
</feature>
<dbReference type="Pfam" id="PF20703">
    <property type="entry name" value="nSTAND1"/>
    <property type="match status" value="1"/>
</dbReference>
<protein>
    <recommendedName>
        <fullName evidence="3">HTH cro/C1-type domain-containing protein</fullName>
    </recommendedName>
</protein>
<dbReference type="PANTHER" id="PTHR19879:SF9">
    <property type="entry name" value="TRANSCRIPTION INITIATION FACTOR TFIID SUBUNIT 5"/>
    <property type="match status" value="1"/>
</dbReference>
<gene>
    <name evidence="4" type="ORF">GCM10012286_25260</name>
</gene>
<dbReference type="Proteomes" id="UP000656881">
    <property type="component" value="Unassembled WGS sequence"/>
</dbReference>
<feature type="compositionally biased region" description="Polar residues" evidence="2">
    <location>
        <begin position="498"/>
        <end position="512"/>
    </location>
</feature>
<evidence type="ECO:0000313" key="5">
    <source>
        <dbReference type="Proteomes" id="UP000656881"/>
    </source>
</evidence>
<dbReference type="PROSITE" id="PS50082">
    <property type="entry name" value="WD_REPEATS_2"/>
    <property type="match status" value="1"/>
</dbReference>
<feature type="repeat" description="WD" evidence="1">
    <location>
        <begin position="1239"/>
        <end position="1273"/>
    </location>
</feature>
<keyword evidence="5" id="KW-1185">Reference proteome</keyword>
<dbReference type="InterPro" id="IPR001387">
    <property type="entry name" value="Cro/C1-type_HTH"/>
</dbReference>
<dbReference type="Gene3D" id="1.10.260.40">
    <property type="entry name" value="lambda repressor-like DNA-binding domains"/>
    <property type="match status" value="1"/>
</dbReference>
<evidence type="ECO:0000256" key="2">
    <source>
        <dbReference type="SAM" id="MobiDB-lite"/>
    </source>
</evidence>
<comment type="caution">
    <text evidence="4">The sequence shown here is derived from an EMBL/GenBank/DDBJ whole genome shotgun (WGS) entry which is preliminary data.</text>
</comment>
<dbReference type="InterPro" id="IPR011044">
    <property type="entry name" value="Quino_amine_DH_bsu"/>
</dbReference>
<dbReference type="InterPro" id="IPR049052">
    <property type="entry name" value="nSTAND1"/>
</dbReference>
<dbReference type="InterPro" id="IPR010982">
    <property type="entry name" value="Lambda_DNA-bd_dom_sf"/>
</dbReference>
<dbReference type="RefSeq" id="WP_189173991.1">
    <property type="nucleotide sequence ID" value="NZ_BMNG01000005.1"/>
</dbReference>
<keyword evidence="1" id="KW-0853">WD repeat</keyword>
<accession>A0ABQ2LTB8</accession>
<dbReference type="SUPFAM" id="SSF47413">
    <property type="entry name" value="lambda repressor-like DNA-binding domains"/>
    <property type="match status" value="1"/>
</dbReference>
<feature type="region of interest" description="Disordered" evidence="2">
    <location>
        <begin position="81"/>
        <end position="107"/>
    </location>
</feature>
<dbReference type="Gene3D" id="3.40.50.300">
    <property type="entry name" value="P-loop containing nucleotide triphosphate hydrolases"/>
    <property type="match status" value="1"/>
</dbReference>
<evidence type="ECO:0000259" key="3">
    <source>
        <dbReference type="SMART" id="SM00530"/>
    </source>
</evidence>
<dbReference type="InterPro" id="IPR015943">
    <property type="entry name" value="WD40/YVTN_repeat-like_dom_sf"/>
</dbReference>
<sequence length="1344" mass="146343">MGRREKPLDPTDGPAARFAAELRKLRQEAGAPSYRVMARQASYSVTALSQAAAGERLPSLAVVRAYAEACGADPEEWERRLREAVREQDEEPPADTEDDAARSPYRGLARYEPDDEGLFFGRERLTDDLLRRVTERRFTVVFGPSGSGKSSLLRAGLIPRLRRSDDAPSEGIRPEGIRPEGVRPEGVRSAAIRILTPGEHPSRTHTHVFTPAARDGDTWLIVDQFEEVFTLCRDPRERAEFIDALLAARNPESRLRVVLGVRADFYGRCAEHRELADTLSDAGLLVTAMSDAELRQAVVRPAQTAGLLVERELTARLVKEAGSEPGALPLLSHALRETWRRRRGRTLSLQTYEATGGVHGAIARTAEDVHTRLSDDRKELARLILLRLIAPGEGAQDTRRPIRRAELDFGDRDEVDAVVDELARARLITLDDDTVDLAHEALITSWPRLGAWVDAHRDRLRAHRHLTEAAHIWRELADDRGALYRGTRLTTADEHFTDTGTNPGTSTDSSPGTADLTPLERDFLTASRRSRTRARRRRHALTGALSVLVVLAVVAGAMAWRESRTSERRHVEAEARRIAAAAATMRDHDPVTSMRLSVAAWRLARSTETRAALVGAMAQAEVSSFTRPGAESEAVATELTADGRTLVAVGAQRVRTWDMRGREPAARTYPGLGKLVTDRPDVTMSPDGRILAVQRDDRTVLWDVHAGRVLSRLPVTAPDGLAFSADGRRVALDEMWGPDGADGPPESDTTATKLFDVRSGRTLLSMRKRQPDESQTVALSADDRHLARCGEEGPVELWDIAKRSRITRPWMALAKNKKLLDCDDATFVFTPDGRHLARAGEREIRRWDLRTGRQAPRVASEGMEDVRFSADARFAVAATRDGIELWRLAAPDAPVFRHTTAGSASLGFELDLDAGAVRYFNESRAVVHSLSVRAATRAAWREDYFSEGKSTPDGRTQAVVRHTDTDTSGGRELRLIDTLTGRTVFKPPVEPCPRATEEPPSPGGPVDPGDMESDSVESSGESGELSTDTDESGELVAEPQQAEEQSDECSDAMAFSADGAYFAYGQAQTMMSSDSPQRARVTVWDVRARRPHAVVDVGVDDMGMSGMDDIVLSADGGRLFVSRTTMGESTEVWDIGSGRRPKKVRTLPGISGVGLALRPDSALLASGNAIADLRSGKTVAKSLSGTVAGELAFSPGGQYLAAGDDYGRVTVWDGAGRRRLAVLTAADADAAPAPEDDLVSALAFSPDNDTLAVATHSGTVRLWDVPSSRPLGSPLPTPGDSITSLAFSADGKTLYAGGAHVPTQKYALDPEHLVAAVCDRTGGSGLSREEWRTYLPDLPYRTTC</sequence>
<feature type="domain" description="HTH cro/C1-type" evidence="3">
    <location>
        <begin position="21"/>
        <end position="77"/>
    </location>
</feature>
<dbReference type="SUPFAM" id="SSF69322">
    <property type="entry name" value="Tricorn protease domain 2"/>
    <property type="match status" value="1"/>
</dbReference>
<dbReference type="InterPro" id="IPR027417">
    <property type="entry name" value="P-loop_NTPase"/>
</dbReference>